<dbReference type="InterPro" id="IPR018392">
    <property type="entry name" value="LysM"/>
</dbReference>
<dbReference type="FunFam" id="3.10.350.10:FF:000003">
    <property type="entry name" value="Membrane-bound lytic murein transglycosylase D"/>
    <property type="match status" value="1"/>
</dbReference>
<dbReference type="CDD" id="cd00118">
    <property type="entry name" value="LysM"/>
    <property type="match status" value="1"/>
</dbReference>
<dbReference type="PROSITE" id="PS00922">
    <property type="entry name" value="TRANSGLYCOSYLASE"/>
    <property type="match status" value="1"/>
</dbReference>
<organism evidence="7 8">
    <name type="scientific">Candidatus Fukatsuia symbiotica</name>
    <dbReference type="NCBI Taxonomy" id="1878942"/>
    <lineage>
        <taxon>Bacteria</taxon>
        <taxon>Pseudomonadati</taxon>
        <taxon>Pseudomonadota</taxon>
        <taxon>Gammaproteobacteria</taxon>
        <taxon>Enterobacterales</taxon>
        <taxon>Yersiniaceae</taxon>
        <taxon>Candidatus Fukatsuia</taxon>
    </lineage>
</organism>
<evidence type="ECO:0000256" key="4">
    <source>
        <dbReference type="ARBA" id="ARBA00023239"/>
    </source>
</evidence>
<evidence type="ECO:0000313" key="7">
    <source>
        <dbReference type="EMBL" id="AWK13271.1"/>
    </source>
</evidence>
<dbReference type="Proteomes" id="UP000261875">
    <property type="component" value="Chromosome"/>
</dbReference>
<protein>
    <recommendedName>
        <fullName evidence="3">peptidoglycan lytic exotransglycosylase</fullName>
        <ecNumber evidence="3">4.2.2.n1</ecNumber>
    </recommendedName>
</protein>
<dbReference type="GO" id="GO:0008933">
    <property type="term" value="F:peptidoglycan lytic transglycosylase activity"/>
    <property type="evidence" value="ECO:0007669"/>
    <property type="project" value="InterPro"/>
</dbReference>
<dbReference type="OrthoDB" id="9815002at2"/>
<dbReference type="Gene3D" id="3.10.350.10">
    <property type="entry name" value="LysM domain"/>
    <property type="match status" value="1"/>
</dbReference>
<evidence type="ECO:0000256" key="2">
    <source>
        <dbReference type="ARBA" id="ARBA00007734"/>
    </source>
</evidence>
<keyword evidence="5" id="KW-0961">Cell wall biogenesis/degradation</keyword>
<dbReference type="PANTHER" id="PTHR37423:SF2">
    <property type="entry name" value="MEMBRANE-BOUND LYTIC MUREIN TRANSGLYCOSYLASE C"/>
    <property type="match status" value="1"/>
</dbReference>
<evidence type="ECO:0000259" key="6">
    <source>
        <dbReference type="PROSITE" id="PS51782"/>
    </source>
</evidence>
<dbReference type="PROSITE" id="PS51257">
    <property type="entry name" value="PROKAR_LIPOPROTEIN"/>
    <property type="match status" value="1"/>
</dbReference>
<keyword evidence="8" id="KW-1185">Reference proteome</keyword>
<dbReference type="RefSeq" id="WP_072550779.1">
    <property type="nucleotide sequence ID" value="NZ_CP021659.1"/>
</dbReference>
<dbReference type="NCBIfam" id="NF008050">
    <property type="entry name" value="PRK10783.1"/>
    <property type="match status" value="1"/>
</dbReference>
<dbReference type="SUPFAM" id="SSF54106">
    <property type="entry name" value="LysM domain"/>
    <property type="match status" value="1"/>
</dbReference>
<dbReference type="PANTHER" id="PTHR37423">
    <property type="entry name" value="SOLUBLE LYTIC MUREIN TRANSGLYCOSYLASE-RELATED"/>
    <property type="match status" value="1"/>
</dbReference>
<dbReference type="Pfam" id="PF01476">
    <property type="entry name" value="LysM"/>
    <property type="match status" value="1"/>
</dbReference>
<gene>
    <name evidence="7" type="ORF">CCS41_00195</name>
</gene>
<dbReference type="EMBL" id="CP021659">
    <property type="protein sequence ID" value="AWK13271.1"/>
    <property type="molecule type" value="Genomic_DNA"/>
</dbReference>
<dbReference type="CDD" id="cd16894">
    <property type="entry name" value="MltD-like"/>
    <property type="match status" value="1"/>
</dbReference>
<dbReference type="AlphaFoldDB" id="A0A2Y9CKA6"/>
<dbReference type="PROSITE" id="PS51782">
    <property type="entry name" value="LYSM"/>
    <property type="match status" value="1"/>
</dbReference>
<dbReference type="InterPro" id="IPR036779">
    <property type="entry name" value="LysM_dom_sf"/>
</dbReference>
<feature type="domain" description="LysM" evidence="6">
    <location>
        <begin position="362"/>
        <end position="407"/>
    </location>
</feature>
<accession>A0A2Y9CKA6</accession>
<dbReference type="InterPro" id="IPR008258">
    <property type="entry name" value="Transglycosylase_SLT_dom_1"/>
</dbReference>
<reference evidence="7 8" key="1">
    <citation type="submission" date="2017-05" db="EMBL/GenBank/DDBJ databases">
        <title>Genome sequence of Candidatus Fukatsuia symbiotica and Candidatus Hamiltonella defensa from Acyrthosiphon pisum strain 5D.</title>
        <authorList>
            <person name="Patel V.A."/>
            <person name="Chevignon G."/>
            <person name="Russell J.A."/>
            <person name="Oliver K.M."/>
        </authorList>
    </citation>
    <scope>NUCLEOTIDE SEQUENCE [LARGE SCALE GENOMIC DNA]</scope>
    <source>
        <strain evidence="7 8">5D</strain>
    </source>
</reference>
<dbReference type="GO" id="GO:0000270">
    <property type="term" value="P:peptidoglycan metabolic process"/>
    <property type="evidence" value="ECO:0007669"/>
    <property type="project" value="InterPro"/>
</dbReference>
<dbReference type="EC" id="4.2.2.n1" evidence="3"/>
<dbReference type="KEGG" id="fsm:CCS41_00195"/>
<dbReference type="InterPro" id="IPR000189">
    <property type="entry name" value="Transglyc_AS"/>
</dbReference>
<proteinExistence type="inferred from homology"/>
<evidence type="ECO:0000313" key="8">
    <source>
        <dbReference type="Proteomes" id="UP000261875"/>
    </source>
</evidence>
<dbReference type="InterPro" id="IPR023346">
    <property type="entry name" value="Lysozyme-like_dom_sf"/>
</dbReference>
<dbReference type="Gene3D" id="1.10.530.10">
    <property type="match status" value="1"/>
</dbReference>
<dbReference type="Pfam" id="PF01464">
    <property type="entry name" value="SLT"/>
    <property type="match status" value="1"/>
</dbReference>
<dbReference type="FunFam" id="1.10.530.10:FF:000004">
    <property type="entry name" value="Membrane-bound lytic murein transglycosylase D"/>
    <property type="match status" value="1"/>
</dbReference>
<evidence type="ECO:0000256" key="5">
    <source>
        <dbReference type="ARBA" id="ARBA00023316"/>
    </source>
</evidence>
<sequence>MKTKAIFLASVLLVGCQTSKLGKQVPVQHAQSLSSANIENEAGKYTDTSRESSVRSANNSFSQKNLWGFISNELKIKVQDNALILEQRQKYLKSKSDLHDVMVRAEPYLHLIVSQIKKRNIPMELVLIPIVESAFDPRATSSANAAGLWQIVPSTGLYYGLKQNQGYDGRRDVLASTNAALDLMQNLNDTFNGDWLLTVAAYNSGEGRVRQAIKANKAQGKRLNFWALSLPRQTSVYVPKMLALSDIIKNHKEYGFNLPETSEKNGLARVDVGQQMKLTRAAEMSGLSLARLKSYNAGYKRNVTASPYYIMLPKSHAVQFRNSLAEARFTGVQSTQLAKNSTSSLKVRKRLQLANSTGGNSVTYQVRRGDSVASIAKRHGINAKDVMRWNSVVSQSNSLRPGLELTLFVNDKANPDS</sequence>
<keyword evidence="4" id="KW-0456">Lyase</keyword>
<dbReference type="SUPFAM" id="SSF53955">
    <property type="entry name" value="Lysozyme-like"/>
    <property type="match status" value="1"/>
</dbReference>
<evidence type="ECO:0000256" key="1">
    <source>
        <dbReference type="ARBA" id="ARBA00001420"/>
    </source>
</evidence>
<evidence type="ECO:0000256" key="3">
    <source>
        <dbReference type="ARBA" id="ARBA00012587"/>
    </source>
</evidence>
<dbReference type="GO" id="GO:0016020">
    <property type="term" value="C:membrane"/>
    <property type="evidence" value="ECO:0007669"/>
    <property type="project" value="InterPro"/>
</dbReference>
<comment type="catalytic activity">
    <reaction evidence="1">
        <text>Exolytic cleavage of the (1-&gt;4)-beta-glycosidic linkage between N-acetylmuramic acid (MurNAc) and N-acetylglucosamine (GlcNAc) residues in peptidoglycan, from either the reducing or the non-reducing ends of the peptidoglycan chains, with concomitant formation of a 1,6-anhydrobond in the MurNAc residue.</text>
        <dbReference type="EC" id="4.2.2.n1"/>
    </reaction>
</comment>
<name>A0A2Y9CKA6_9GAMM</name>
<dbReference type="GO" id="GO:0071555">
    <property type="term" value="P:cell wall organization"/>
    <property type="evidence" value="ECO:0007669"/>
    <property type="project" value="UniProtKB-KW"/>
</dbReference>
<comment type="similarity">
    <text evidence="2">Belongs to the transglycosylase Slt family.</text>
</comment>
<dbReference type="SMART" id="SM00257">
    <property type="entry name" value="LysM"/>
    <property type="match status" value="1"/>
</dbReference>
<dbReference type="STRING" id="1878942.GCA_900128755_01557"/>